<gene>
    <name evidence="1" type="ORF">OWV82_016762</name>
</gene>
<sequence>MFTPQRRPIPAMTLTPRGDEAQRSVAVSNPRSKTSVGKGKAVVFDETAPPPPPVNSLLDNNRALPRVAPGESEDDWRRFREAGLLDEAAMERKDRQALMEKVSKLEQELFDYQYNMGLLLIEKKEWTSKIEELRQGLEETQEILKREQSANLIALSEAEKREENLRRVLSTEKKCVVDLEKALRDAEEQRTQIKLSSEKKMTDANTLVVGIEEKSLDVEAKLHAAEAKLAEVNRKSSELEMKLQELESRESVLKRERLSLVTEREAHEAAFYKQREDLREWERNLQNGEEKLSELRRTLNQREEQVKENDRILKQKERDLEDMEKKIDLSSSELKDREDDINSRLAELVVKERGADSVRSILEVKEKELLTMEEKLGARERVEIQKLLDDQRANLDAKQREFELELEKKRKSIDEEMRSKVSALEQQEFEIDHRQEKLGKREQALDKKSERVKEKEKGLEARLKSAKEREKFVKAEEKKLALEKQQLLVEKESMQLLKVEIGKIEAETAQQGSQIQEESQKLKIIEEERSEHLRLQSELRQQIEKYRCEEELLLKEHKDLKQEREKFEKEWEVLDEKRENINKEQKKIAEEKEKFEKVWHSEEERLKKEERAMRDYVQRELEVIRLEKESFEATTRHEQLVLSEKANNDHRKMLEDFEMQRMNHETELLNRQYKMEKELQKRKRAFEEKRERVLNDISYLKDVAQREMQEIRSEKDELEKEKQEVKLNKEKLQEQQLGIRKDIDELDILCRRVYADREQFKCEKRCFLEFVDNQTSCRNCGEMTREFVLSNLQLPDAEGGNALSVPAVANRSLGDLQGNVGVPYDSNTKKADGADSGGRLSWLRRCTSKILSISPTKNREHISDSVLGEELSLSAMPTNMQEKAKGPDGLASEEPTGCNIPEDEPQSSFRMVNDSAIREADDGYAPSVDDQSYMDSKVQEISEDSQQSELRSGRRKPGRKRKSGLNRTRSVKAVVEDAKLFLGERPEGEELSANFQPHEDSQGILGHTQEATSNTVKKRRRAQTSRITESEQDGAESEGHSESVTAGGGRRKKRQTVAPALQTPGEKRYNLRRHKTGDAVLALEASSGLNKTRKRAEGTTAVEVVSNPRTASRLALAVPSENGKSSHLVQVTSVKSGEVSQDRVVRFKSTTDTVDKNADAPKSIEDMVLSEEVNGTSENGDEDENGSTVLEDEDDDDDDDSDNPGDASIGKKLWNFFTS</sequence>
<reference evidence="1 2" key="1">
    <citation type="journal article" date="2023" name="Science">
        <title>Complex scaffold remodeling in plant triterpene biosynthesis.</title>
        <authorList>
            <person name="De La Pena R."/>
            <person name="Hodgson H."/>
            <person name="Liu J.C."/>
            <person name="Stephenson M.J."/>
            <person name="Martin A.C."/>
            <person name="Owen C."/>
            <person name="Harkess A."/>
            <person name="Leebens-Mack J."/>
            <person name="Jimenez L.E."/>
            <person name="Osbourn A."/>
            <person name="Sattely E.S."/>
        </authorList>
    </citation>
    <scope>NUCLEOTIDE SEQUENCE [LARGE SCALE GENOMIC DNA]</scope>
    <source>
        <strain evidence="2">cv. JPN11</strain>
        <tissue evidence="1">Leaf</tissue>
    </source>
</reference>
<dbReference type="Proteomes" id="UP001164539">
    <property type="component" value="Chromosome 9"/>
</dbReference>
<proteinExistence type="predicted"/>
<accession>A0ACC1XHJ0</accession>
<protein>
    <submittedName>
        <fullName evidence="1">Protein CROWDED NUCLEI 1-like</fullName>
    </submittedName>
</protein>
<dbReference type="EMBL" id="CM051402">
    <property type="protein sequence ID" value="KAJ4710596.1"/>
    <property type="molecule type" value="Genomic_DNA"/>
</dbReference>
<evidence type="ECO:0000313" key="2">
    <source>
        <dbReference type="Proteomes" id="UP001164539"/>
    </source>
</evidence>
<comment type="caution">
    <text evidence="1">The sequence shown here is derived from an EMBL/GenBank/DDBJ whole genome shotgun (WGS) entry which is preliminary data.</text>
</comment>
<name>A0ACC1XHJ0_MELAZ</name>
<organism evidence="1 2">
    <name type="scientific">Melia azedarach</name>
    <name type="common">Chinaberry tree</name>
    <dbReference type="NCBI Taxonomy" id="155640"/>
    <lineage>
        <taxon>Eukaryota</taxon>
        <taxon>Viridiplantae</taxon>
        <taxon>Streptophyta</taxon>
        <taxon>Embryophyta</taxon>
        <taxon>Tracheophyta</taxon>
        <taxon>Spermatophyta</taxon>
        <taxon>Magnoliopsida</taxon>
        <taxon>eudicotyledons</taxon>
        <taxon>Gunneridae</taxon>
        <taxon>Pentapetalae</taxon>
        <taxon>rosids</taxon>
        <taxon>malvids</taxon>
        <taxon>Sapindales</taxon>
        <taxon>Meliaceae</taxon>
        <taxon>Melia</taxon>
    </lineage>
</organism>
<keyword evidence="2" id="KW-1185">Reference proteome</keyword>
<evidence type="ECO:0000313" key="1">
    <source>
        <dbReference type="EMBL" id="KAJ4710596.1"/>
    </source>
</evidence>